<reference evidence="1 2" key="1">
    <citation type="journal article" date="2019" name="Int. J. Syst. Evol. Microbiol.">
        <title>The Global Catalogue of Microorganisms (GCM) 10K type strain sequencing project: providing services to taxonomists for standard genome sequencing and annotation.</title>
        <authorList>
            <consortium name="The Broad Institute Genomics Platform"/>
            <consortium name="The Broad Institute Genome Sequencing Center for Infectious Disease"/>
            <person name="Wu L."/>
            <person name="Ma J."/>
        </authorList>
    </citation>
    <scope>NUCLEOTIDE SEQUENCE [LARGE SCALE GENOMIC DNA]</scope>
    <source>
        <strain evidence="1 2">CGMCC 1.10390</strain>
    </source>
</reference>
<keyword evidence="2" id="KW-1185">Reference proteome</keyword>
<name>A0ABD6DM31_9EURY</name>
<dbReference type="RefSeq" id="WP_256401115.1">
    <property type="nucleotide sequence ID" value="NZ_JANHJR010000003.1"/>
</dbReference>
<dbReference type="Pfam" id="PF24366">
    <property type="entry name" value="DUF7522"/>
    <property type="match status" value="1"/>
</dbReference>
<dbReference type="Proteomes" id="UP001597034">
    <property type="component" value="Unassembled WGS sequence"/>
</dbReference>
<dbReference type="InterPro" id="IPR055944">
    <property type="entry name" value="DUF7522"/>
</dbReference>
<dbReference type="AlphaFoldDB" id="A0ABD6DM31"/>
<accession>A0ABD6DM31</accession>
<evidence type="ECO:0000313" key="2">
    <source>
        <dbReference type="Proteomes" id="UP001597034"/>
    </source>
</evidence>
<dbReference type="EMBL" id="JBHUDO010000003">
    <property type="protein sequence ID" value="MFD1646810.1"/>
    <property type="molecule type" value="Genomic_DNA"/>
</dbReference>
<organism evidence="1 2">
    <name type="scientific">Haloarchaeobius litoreus</name>
    <dbReference type="NCBI Taxonomy" id="755306"/>
    <lineage>
        <taxon>Archaea</taxon>
        <taxon>Methanobacteriati</taxon>
        <taxon>Methanobacteriota</taxon>
        <taxon>Stenosarchaea group</taxon>
        <taxon>Halobacteria</taxon>
        <taxon>Halobacteriales</taxon>
        <taxon>Halorubellaceae</taxon>
        <taxon>Haloarchaeobius</taxon>
    </lineage>
</organism>
<proteinExistence type="predicted"/>
<gene>
    <name evidence="1" type="ORF">ACFSBL_14055</name>
</gene>
<sequence>MQKFSFDRLVTFLDERYGDDLRWVANYNSRTYEYRFHHVRDDLTTEFTENQLDFLVHRSLAVYNKRHAEEVYFNLGAADSLVVDYENGTALHVFLDDRRGVTIVVEPTVSVTVPDLVDECREHIDVA</sequence>
<protein>
    <submittedName>
        <fullName evidence="1">Uncharacterized protein</fullName>
    </submittedName>
</protein>
<comment type="caution">
    <text evidence="1">The sequence shown here is derived from an EMBL/GenBank/DDBJ whole genome shotgun (WGS) entry which is preliminary data.</text>
</comment>
<evidence type="ECO:0000313" key="1">
    <source>
        <dbReference type="EMBL" id="MFD1646810.1"/>
    </source>
</evidence>